<dbReference type="AlphaFoldDB" id="A0A9E4MYV8"/>
<evidence type="ECO:0000313" key="2">
    <source>
        <dbReference type="Proteomes" id="UP000886687"/>
    </source>
</evidence>
<comment type="caution">
    <text evidence="1">The sequence shown here is derived from an EMBL/GenBank/DDBJ whole genome shotgun (WGS) entry which is preliminary data.</text>
</comment>
<name>A0A9E4MYV8_9GAMM</name>
<organism evidence="1 2">
    <name type="scientific">Candidatus Thiodiazotropha lotti</name>
    <dbReference type="NCBI Taxonomy" id="2792787"/>
    <lineage>
        <taxon>Bacteria</taxon>
        <taxon>Pseudomonadati</taxon>
        <taxon>Pseudomonadota</taxon>
        <taxon>Gammaproteobacteria</taxon>
        <taxon>Chromatiales</taxon>
        <taxon>Sedimenticolaceae</taxon>
        <taxon>Candidatus Thiodiazotropha</taxon>
    </lineage>
</organism>
<evidence type="ECO:0000313" key="1">
    <source>
        <dbReference type="EMBL" id="MCG7938897.1"/>
    </source>
</evidence>
<proteinExistence type="predicted"/>
<accession>A0A9E4MYV8</accession>
<dbReference type="Proteomes" id="UP000886687">
    <property type="component" value="Unassembled WGS sequence"/>
</dbReference>
<reference evidence="1" key="1">
    <citation type="journal article" date="2021" name="Proc. Natl. Acad. Sci. U.S.A.">
        <title>Global biogeography of chemosynthetic symbionts reveals both localized and globally distributed symbiont groups. .</title>
        <authorList>
            <person name="Osvatic J.T."/>
            <person name="Wilkins L.G.E."/>
            <person name="Leibrecht L."/>
            <person name="Leray M."/>
            <person name="Zauner S."/>
            <person name="Polzin J."/>
            <person name="Camacho Y."/>
            <person name="Gros O."/>
            <person name="van Gils J.A."/>
            <person name="Eisen J.A."/>
            <person name="Petersen J.M."/>
            <person name="Yuen B."/>
        </authorList>
    </citation>
    <scope>NUCLEOTIDE SEQUENCE</scope>
    <source>
        <strain evidence="1">MAGL173</strain>
    </source>
</reference>
<dbReference type="EMBL" id="JAEPDI010000004">
    <property type="protein sequence ID" value="MCG7938897.1"/>
    <property type="molecule type" value="Genomic_DNA"/>
</dbReference>
<gene>
    <name evidence="1" type="ORF">JAZ04_08580</name>
</gene>
<sequence>MKTDELETKVSELLELVTAKGIRELYEDAKSVLDCDKLRAPEKAIGNYLREIESALFSVTVSIAKLDADISQYQDDEGHISRASQIELVKDYFKLDLSEEQLKFWKDIKLHQLAHRSGLKPNRKISEAFIEEVWLPYSAILLGVAECINKAFISYYDRLEQIAKNPSKDNCKAVLQQIPNNPHLRDHFFESIEDFSAWLPMLRSKGIFEDVPLEYVTEDGYLVTQPWPPLDFLLRIVSNTADEKILSDVAEIAASIPGTENLRVNDDLLILAGKLPVDLSVKHLMPRVQKALDSKGLYTMGEKVSGLLVQLHEGDFSKELVDVAEKVIADKKLNPFFEERYIRNNMNFYYYNGLLTLICGFNNFDIFRVLYQRVLEGLAFEHKDNQSEKYRTLHWKHAFNDEIEKDELTLMYVSKLSLLADKLIVSGSAELDEIITLLLEGNHEKDWHIIKALILGLLDKHESTQYAELKSDLEKELSDYEQNRKDRKEPEVRSVIHISPYSDEEMSRLSAEEALERLQTYDGPEDDHWNEKPSKRGLLESVERQLKQRPDEFVGCLDVFFKVRTEDFTSLLYALAQSEFEVSDDFKESYLALINDFIENRYDDATERNKRNFSSSVTRVFRKIFNSSENYMPLNGIAFTALDKIIKDPLVGSAILSSSREDKFHEMANHAVNTPSVEAFDCLVDCYLTPNTKWKDIRARDDIGAFQDYISSVVDADDSAPFRFRVGENINSFVGTDKDWFVKDLKKIVLNKDRDEPWEAFVAGMMAQRIICNDFLDDVYRDAVRYVSTEEYLTNHSARDEFSIENGIARHISFYYCQLDKQACTENSLTNYIFIHGSLPLRHAFFVEAKKQFKKSDGVEKTFARMKELIDWRYAKLRKSNFPPDKVMELSGFFSLFPIVVQHDPEWSLEHLCEFMDLLETNGEPFHPDIIIDALIEQAESFPLLAAKCLRSWVKGMKNRWHDFNDIKKLIESLYEHGDEETKDILKEVVSRLSSKGICRELVGLFKQK</sequence>
<protein>
    <submittedName>
        <fullName evidence="1">Uncharacterized protein</fullName>
    </submittedName>
</protein>